<dbReference type="STRING" id="1095629.A0A0C9YE00"/>
<sequence>MAGSKKNKLKKSQSPLKTTETPPQVLAHDDDDLMNVLFAQLDSRNPTVQAESATIIKEIQCDAQANRMEGNNKQDAKARFKARQARKAAALAQTQLPDDPEQQARLLEEAREEAVAIARICDELNLQICEINPDGHCLYSAIADQLVLLGVLPPSHATYSTLRTTAADFIYSHPNDFIPFLPSVGGEDGQGSLDSGLMTPQQLGQYCTAVRDTAVWGGEPEILALSRAYNIPIHIVQAGRPPIVMHNPTGAATEGSVFDQGVARISYHRRMYGLGEHYNSLRPKRIP</sequence>
<dbReference type="Pfam" id="PF02338">
    <property type="entry name" value="OTU"/>
    <property type="match status" value="1"/>
</dbReference>
<dbReference type="Gene3D" id="3.90.70.80">
    <property type="match status" value="1"/>
</dbReference>
<protein>
    <submittedName>
        <fullName evidence="3">Unplaced genomic scaffold K443scaffold_6, whole genome shotgun sequence</fullName>
    </submittedName>
</protein>
<dbReference type="PANTHER" id="PTHR12419:SF10">
    <property type="entry name" value="DEUBIQUITINASE OTUD6B"/>
    <property type="match status" value="1"/>
</dbReference>
<dbReference type="Proteomes" id="UP000054477">
    <property type="component" value="Unassembled WGS sequence"/>
</dbReference>
<dbReference type="InterPro" id="IPR003323">
    <property type="entry name" value="OTU_dom"/>
</dbReference>
<reference evidence="4" key="2">
    <citation type="submission" date="2015-01" db="EMBL/GenBank/DDBJ databases">
        <title>Evolutionary Origins and Diversification of the Mycorrhizal Mutualists.</title>
        <authorList>
            <consortium name="DOE Joint Genome Institute"/>
            <consortium name="Mycorrhizal Genomics Consortium"/>
            <person name="Kohler A."/>
            <person name="Kuo A."/>
            <person name="Nagy L.G."/>
            <person name="Floudas D."/>
            <person name="Copeland A."/>
            <person name="Barry K.W."/>
            <person name="Cichocki N."/>
            <person name="Veneault-Fourrey C."/>
            <person name="LaButti K."/>
            <person name="Lindquist E.A."/>
            <person name="Lipzen A."/>
            <person name="Lundell T."/>
            <person name="Morin E."/>
            <person name="Murat C."/>
            <person name="Riley R."/>
            <person name="Ohm R."/>
            <person name="Sun H."/>
            <person name="Tunlid A."/>
            <person name="Henrissat B."/>
            <person name="Grigoriev I.V."/>
            <person name="Hibbett D.S."/>
            <person name="Martin F."/>
        </authorList>
    </citation>
    <scope>NUCLEOTIDE SEQUENCE [LARGE SCALE GENOMIC DNA]</scope>
    <source>
        <strain evidence="4">LaAM-08-1</strain>
    </source>
</reference>
<dbReference type="InterPro" id="IPR050704">
    <property type="entry name" value="Peptidase_C85-like"/>
</dbReference>
<accession>A0A0C9YE00</accession>
<dbReference type="AlphaFoldDB" id="A0A0C9YE00"/>
<feature type="domain" description="OTU" evidence="2">
    <location>
        <begin position="126"/>
        <end position="284"/>
    </location>
</feature>
<feature type="region of interest" description="Disordered" evidence="1">
    <location>
        <begin position="1"/>
        <end position="28"/>
    </location>
</feature>
<dbReference type="InterPro" id="IPR038765">
    <property type="entry name" value="Papain-like_cys_pep_sf"/>
</dbReference>
<dbReference type="PROSITE" id="PS50802">
    <property type="entry name" value="OTU"/>
    <property type="match status" value="1"/>
</dbReference>
<name>A0A0C9YE00_9AGAR</name>
<dbReference type="PANTHER" id="PTHR12419">
    <property type="entry name" value="OTU DOMAIN CONTAINING PROTEIN"/>
    <property type="match status" value="1"/>
</dbReference>
<dbReference type="GO" id="GO:0016579">
    <property type="term" value="P:protein deubiquitination"/>
    <property type="evidence" value="ECO:0007669"/>
    <property type="project" value="TreeGrafter"/>
</dbReference>
<evidence type="ECO:0000259" key="2">
    <source>
        <dbReference type="PROSITE" id="PS50802"/>
    </source>
</evidence>
<feature type="compositionally biased region" description="Basic residues" evidence="1">
    <location>
        <begin position="1"/>
        <end position="11"/>
    </location>
</feature>
<dbReference type="OrthoDB" id="415023at2759"/>
<evidence type="ECO:0000256" key="1">
    <source>
        <dbReference type="SAM" id="MobiDB-lite"/>
    </source>
</evidence>
<organism evidence="3 4">
    <name type="scientific">Laccaria amethystina LaAM-08-1</name>
    <dbReference type="NCBI Taxonomy" id="1095629"/>
    <lineage>
        <taxon>Eukaryota</taxon>
        <taxon>Fungi</taxon>
        <taxon>Dikarya</taxon>
        <taxon>Basidiomycota</taxon>
        <taxon>Agaricomycotina</taxon>
        <taxon>Agaricomycetes</taxon>
        <taxon>Agaricomycetidae</taxon>
        <taxon>Agaricales</taxon>
        <taxon>Agaricineae</taxon>
        <taxon>Hydnangiaceae</taxon>
        <taxon>Laccaria</taxon>
    </lineage>
</organism>
<gene>
    <name evidence="3" type="ORF">K443DRAFT_672206</name>
</gene>
<evidence type="ECO:0000313" key="4">
    <source>
        <dbReference type="Proteomes" id="UP000054477"/>
    </source>
</evidence>
<dbReference type="SUPFAM" id="SSF54001">
    <property type="entry name" value="Cysteine proteinases"/>
    <property type="match status" value="1"/>
</dbReference>
<dbReference type="CDD" id="cd22748">
    <property type="entry name" value="OTU_OTUD6-like"/>
    <property type="match status" value="1"/>
</dbReference>
<reference evidence="3 4" key="1">
    <citation type="submission" date="2014-04" db="EMBL/GenBank/DDBJ databases">
        <authorList>
            <consortium name="DOE Joint Genome Institute"/>
            <person name="Kuo A."/>
            <person name="Kohler A."/>
            <person name="Nagy L.G."/>
            <person name="Floudas D."/>
            <person name="Copeland A."/>
            <person name="Barry K.W."/>
            <person name="Cichocki N."/>
            <person name="Veneault-Fourrey C."/>
            <person name="LaButti K."/>
            <person name="Lindquist E.A."/>
            <person name="Lipzen A."/>
            <person name="Lundell T."/>
            <person name="Morin E."/>
            <person name="Murat C."/>
            <person name="Sun H."/>
            <person name="Tunlid A."/>
            <person name="Henrissat B."/>
            <person name="Grigoriev I.V."/>
            <person name="Hibbett D.S."/>
            <person name="Martin F."/>
            <person name="Nordberg H.P."/>
            <person name="Cantor M.N."/>
            <person name="Hua S.X."/>
        </authorList>
    </citation>
    <scope>NUCLEOTIDE SEQUENCE [LARGE SCALE GENOMIC DNA]</scope>
    <source>
        <strain evidence="3 4">LaAM-08-1</strain>
    </source>
</reference>
<evidence type="ECO:0000313" key="3">
    <source>
        <dbReference type="EMBL" id="KIK08672.1"/>
    </source>
</evidence>
<dbReference type="EMBL" id="KN838541">
    <property type="protein sequence ID" value="KIK08672.1"/>
    <property type="molecule type" value="Genomic_DNA"/>
</dbReference>
<dbReference type="HOGENOM" id="CLU_034963_1_0_1"/>
<feature type="compositionally biased region" description="Polar residues" evidence="1">
    <location>
        <begin position="12"/>
        <end position="22"/>
    </location>
</feature>
<keyword evidence="4" id="KW-1185">Reference proteome</keyword>
<dbReference type="GO" id="GO:0004843">
    <property type="term" value="F:cysteine-type deubiquitinase activity"/>
    <property type="evidence" value="ECO:0007669"/>
    <property type="project" value="TreeGrafter"/>
</dbReference>
<proteinExistence type="predicted"/>